<evidence type="ECO:0000313" key="5">
    <source>
        <dbReference type="Proteomes" id="UP001595607"/>
    </source>
</evidence>
<dbReference type="PIRSF" id="PIRSF036979">
    <property type="entry name" value="Arginase"/>
    <property type="match status" value="1"/>
</dbReference>
<proteinExistence type="inferred from homology"/>
<dbReference type="CDD" id="cd11593">
    <property type="entry name" value="Agmatinase-like_2"/>
    <property type="match status" value="1"/>
</dbReference>
<dbReference type="RefSeq" id="WP_189576428.1">
    <property type="nucleotide sequence ID" value="NZ_BMXU01000002.1"/>
</dbReference>
<keyword evidence="5" id="KW-1185">Reference proteome</keyword>
<evidence type="ECO:0000256" key="3">
    <source>
        <dbReference type="ARBA" id="ARBA00022801"/>
    </source>
</evidence>
<protein>
    <submittedName>
        <fullName evidence="4">Agmatinase</fullName>
        <ecNumber evidence="4">3.5.3.11</ecNumber>
    </submittedName>
</protein>
<dbReference type="EMBL" id="JBHRVA010000003">
    <property type="protein sequence ID" value="MFC3303663.1"/>
    <property type="molecule type" value="Genomic_DNA"/>
</dbReference>
<keyword evidence="3 4" id="KW-0378">Hydrolase</keyword>
<dbReference type="InterPro" id="IPR005925">
    <property type="entry name" value="Agmatinase-rel"/>
</dbReference>
<reference evidence="5" key="1">
    <citation type="journal article" date="2019" name="Int. J. Syst. Evol. Microbiol.">
        <title>The Global Catalogue of Microorganisms (GCM) 10K type strain sequencing project: providing services to taxonomists for standard genome sequencing and annotation.</title>
        <authorList>
            <consortium name="The Broad Institute Genomics Platform"/>
            <consortium name="The Broad Institute Genome Sequencing Center for Infectious Disease"/>
            <person name="Wu L."/>
            <person name="Ma J."/>
        </authorList>
    </citation>
    <scope>NUCLEOTIDE SEQUENCE [LARGE SCALE GENOMIC DNA]</scope>
    <source>
        <strain evidence="5">KCTC 22245</strain>
    </source>
</reference>
<name>A0ABV7ME71_9PROT</name>
<dbReference type="PANTHER" id="PTHR11358">
    <property type="entry name" value="ARGINASE/AGMATINASE"/>
    <property type="match status" value="1"/>
</dbReference>
<dbReference type="SUPFAM" id="SSF52768">
    <property type="entry name" value="Arginase/deacetylase"/>
    <property type="match status" value="1"/>
</dbReference>
<dbReference type="Gene3D" id="3.40.800.10">
    <property type="entry name" value="Ureohydrolase domain"/>
    <property type="match status" value="1"/>
</dbReference>
<dbReference type="NCBIfam" id="TIGR01230">
    <property type="entry name" value="agmatinase"/>
    <property type="match status" value="1"/>
</dbReference>
<dbReference type="PANTHER" id="PTHR11358:SF26">
    <property type="entry name" value="GUANIDINO ACID HYDROLASE, MITOCHONDRIAL"/>
    <property type="match status" value="1"/>
</dbReference>
<sequence>MTNWMFEHDRIAAPEDAPRVHIIPFGLEDTVSYEGGTAKAPQAIFRAAKEVELWDDELWKEPIRSFNEEIIETGPIAKTIEEGMGQLEGLVRNTLEAGAFPMTLGGEHSITPGAIKPLVEKYGELHLLQFDAHADLRDMFRGDYYSHANAMRRCLDDERVSLTSFGIRNISRTEVPFLEENRHRITINWAREKRNWDIEKALEPLRGKKVYITFDVDGFDSSLMPATGTPEPGGMFWDDVMPILRRASEVSDVVGADIVELAPRPELHGCDFLAAKLCYKILAYKFAL</sequence>
<keyword evidence="2" id="KW-0479">Metal-binding</keyword>
<evidence type="ECO:0000313" key="4">
    <source>
        <dbReference type="EMBL" id="MFC3303663.1"/>
    </source>
</evidence>
<dbReference type="Proteomes" id="UP001595607">
    <property type="component" value="Unassembled WGS sequence"/>
</dbReference>
<dbReference type="GO" id="GO:0008783">
    <property type="term" value="F:agmatinase activity"/>
    <property type="evidence" value="ECO:0007669"/>
    <property type="project" value="UniProtKB-EC"/>
</dbReference>
<comment type="caution">
    <text evidence="4">The sequence shown here is derived from an EMBL/GenBank/DDBJ whole genome shotgun (WGS) entry which is preliminary data.</text>
</comment>
<dbReference type="InterPro" id="IPR006035">
    <property type="entry name" value="Ureohydrolase"/>
</dbReference>
<evidence type="ECO:0000256" key="1">
    <source>
        <dbReference type="ARBA" id="ARBA00009227"/>
    </source>
</evidence>
<dbReference type="InterPro" id="IPR023696">
    <property type="entry name" value="Ureohydrolase_dom_sf"/>
</dbReference>
<dbReference type="Pfam" id="PF00491">
    <property type="entry name" value="Arginase"/>
    <property type="match status" value="1"/>
</dbReference>
<evidence type="ECO:0000256" key="2">
    <source>
        <dbReference type="ARBA" id="ARBA00022723"/>
    </source>
</evidence>
<gene>
    <name evidence="4" type="primary">speB</name>
    <name evidence="4" type="ORF">ACFONP_13100</name>
</gene>
<accession>A0ABV7ME71</accession>
<comment type="similarity">
    <text evidence="1">Belongs to the arginase family. Agmatinase subfamily.</text>
</comment>
<dbReference type="PROSITE" id="PS51409">
    <property type="entry name" value="ARGINASE_2"/>
    <property type="match status" value="1"/>
</dbReference>
<dbReference type="EC" id="3.5.3.11" evidence="4"/>
<organism evidence="4 5">
    <name type="scientific">Parvularcula lutaonensis</name>
    <dbReference type="NCBI Taxonomy" id="491923"/>
    <lineage>
        <taxon>Bacteria</taxon>
        <taxon>Pseudomonadati</taxon>
        <taxon>Pseudomonadota</taxon>
        <taxon>Alphaproteobacteria</taxon>
        <taxon>Parvularculales</taxon>
        <taxon>Parvularculaceae</taxon>
        <taxon>Parvularcula</taxon>
    </lineage>
</organism>